<dbReference type="InterPro" id="IPR017853">
    <property type="entry name" value="GH"/>
</dbReference>
<dbReference type="SUPFAM" id="SSF51445">
    <property type="entry name" value="(Trans)glycosidases"/>
    <property type="match status" value="1"/>
</dbReference>
<feature type="chain" id="PRO_5002156008" description="chitinase" evidence="12">
    <location>
        <begin position="27"/>
        <end position="421"/>
    </location>
</feature>
<dbReference type="PANTHER" id="PTHR45708">
    <property type="entry name" value="ENDOCHITINASE"/>
    <property type="match status" value="1"/>
</dbReference>
<feature type="compositionally biased region" description="Low complexity" evidence="11">
    <location>
        <begin position="356"/>
        <end position="397"/>
    </location>
</feature>
<dbReference type="GO" id="GO:0000272">
    <property type="term" value="P:polysaccharide catabolic process"/>
    <property type="evidence" value="ECO:0007669"/>
    <property type="project" value="UniProtKB-KW"/>
</dbReference>
<sequence length="421" mass="43881">MVMLKRLSSLATGTLIVATSLVQISAYDNSRSDNLAVYWGQNSYGATHTSDTANWQKSLSTYCQDNVINAIPLAFLDVFFSTGGDPEINFSNICSSSTNGVFSGTNLANCQFMAADIQACQAKGKIITISLGGASGAATFSSDAQGQAFAQTIWNLFLGGSSSTRPFGSAVLDGVDLDIEGGGSTGFAAFVDQLRTLMATGNKPYYVTAAPQCPFPDAYIGAALNAASFDAVYVQFYNNYCGNNAPSSLTLVRAGISQPGIYLNRLKIIIYNFIVRDNWARTQSPNPNVKVYIGAPASTTAAGSGYVDATTLGNLAISARAQYPSFGGIMLWDASQAYANGRYDVAVKNAMGSGTGSTTTPSTTTTTKTSTTPTTTSTTPTTTSTTPTTTTTSTATPTSCAGVAAWSSTVAYNGGSWVTYK</sequence>
<feature type="domain" description="GH18" evidence="13">
    <location>
        <begin position="33"/>
        <end position="354"/>
    </location>
</feature>
<dbReference type="GO" id="GO:0006032">
    <property type="term" value="P:chitin catabolic process"/>
    <property type="evidence" value="ECO:0007669"/>
    <property type="project" value="UniProtKB-KW"/>
</dbReference>
<comment type="similarity">
    <text evidence="10">Belongs to the glycosyl hydrolase 18 family.</text>
</comment>
<evidence type="ECO:0000256" key="12">
    <source>
        <dbReference type="SAM" id="SignalP"/>
    </source>
</evidence>
<evidence type="ECO:0000256" key="7">
    <source>
        <dbReference type="ARBA" id="ARBA00023295"/>
    </source>
</evidence>
<dbReference type="GO" id="GO:0008061">
    <property type="term" value="F:chitin binding"/>
    <property type="evidence" value="ECO:0007669"/>
    <property type="project" value="UniProtKB-KW"/>
</dbReference>
<organism evidence="14 15">
    <name type="scientific">Amanita muscaria (strain Koide BX008)</name>
    <dbReference type="NCBI Taxonomy" id="946122"/>
    <lineage>
        <taxon>Eukaryota</taxon>
        <taxon>Fungi</taxon>
        <taxon>Dikarya</taxon>
        <taxon>Basidiomycota</taxon>
        <taxon>Agaricomycotina</taxon>
        <taxon>Agaricomycetes</taxon>
        <taxon>Agaricomycetidae</taxon>
        <taxon>Agaricales</taxon>
        <taxon>Pluteineae</taxon>
        <taxon>Amanitaceae</taxon>
        <taxon>Amanita</taxon>
    </lineage>
</organism>
<evidence type="ECO:0000256" key="3">
    <source>
        <dbReference type="ARBA" id="ARBA00022669"/>
    </source>
</evidence>
<dbReference type="AlphaFoldDB" id="A0A0C2TKK4"/>
<gene>
    <name evidence="14" type="ORF">M378DRAFT_177245</name>
</gene>
<proteinExistence type="inferred from homology"/>
<reference evidence="14 15" key="1">
    <citation type="submission" date="2014-04" db="EMBL/GenBank/DDBJ databases">
        <title>Evolutionary Origins and Diversification of the Mycorrhizal Mutualists.</title>
        <authorList>
            <consortium name="DOE Joint Genome Institute"/>
            <consortium name="Mycorrhizal Genomics Consortium"/>
            <person name="Kohler A."/>
            <person name="Kuo A."/>
            <person name="Nagy L.G."/>
            <person name="Floudas D."/>
            <person name="Copeland A."/>
            <person name="Barry K.W."/>
            <person name="Cichocki N."/>
            <person name="Veneault-Fourrey C."/>
            <person name="LaButti K."/>
            <person name="Lindquist E.A."/>
            <person name="Lipzen A."/>
            <person name="Lundell T."/>
            <person name="Morin E."/>
            <person name="Murat C."/>
            <person name="Riley R."/>
            <person name="Ohm R."/>
            <person name="Sun H."/>
            <person name="Tunlid A."/>
            <person name="Henrissat B."/>
            <person name="Grigoriev I.V."/>
            <person name="Hibbett D.S."/>
            <person name="Martin F."/>
        </authorList>
    </citation>
    <scope>NUCLEOTIDE SEQUENCE [LARGE SCALE GENOMIC DNA]</scope>
    <source>
        <strain evidence="14 15">Koide BX008</strain>
    </source>
</reference>
<feature type="signal peptide" evidence="12">
    <location>
        <begin position="1"/>
        <end position="26"/>
    </location>
</feature>
<evidence type="ECO:0000313" key="15">
    <source>
        <dbReference type="Proteomes" id="UP000054549"/>
    </source>
</evidence>
<dbReference type="CDD" id="cd02877">
    <property type="entry name" value="GH18_hevamine_XipI_class_III"/>
    <property type="match status" value="1"/>
</dbReference>
<feature type="region of interest" description="Disordered" evidence="11">
    <location>
        <begin position="352"/>
        <end position="397"/>
    </location>
</feature>
<dbReference type="PROSITE" id="PS01095">
    <property type="entry name" value="GH18_1"/>
    <property type="match status" value="1"/>
</dbReference>
<evidence type="ECO:0000313" key="14">
    <source>
        <dbReference type="EMBL" id="KIL67504.1"/>
    </source>
</evidence>
<dbReference type="EMBL" id="KN818231">
    <property type="protein sequence ID" value="KIL67504.1"/>
    <property type="molecule type" value="Genomic_DNA"/>
</dbReference>
<evidence type="ECO:0000259" key="13">
    <source>
        <dbReference type="PROSITE" id="PS51910"/>
    </source>
</evidence>
<dbReference type="InterPro" id="IPR050542">
    <property type="entry name" value="Glycosyl_Hydrlase18_Chitinase"/>
</dbReference>
<keyword evidence="8" id="KW-0624">Polysaccharide degradation</keyword>
<dbReference type="InterPro" id="IPR045321">
    <property type="entry name" value="Cts1-like"/>
</dbReference>
<dbReference type="Pfam" id="PF00704">
    <property type="entry name" value="Glyco_hydro_18"/>
    <property type="match status" value="1"/>
</dbReference>
<dbReference type="GO" id="GO:0005576">
    <property type="term" value="C:extracellular region"/>
    <property type="evidence" value="ECO:0007669"/>
    <property type="project" value="TreeGrafter"/>
</dbReference>
<keyword evidence="3" id="KW-0147">Chitin-binding</keyword>
<evidence type="ECO:0000256" key="6">
    <source>
        <dbReference type="ARBA" id="ARBA00023277"/>
    </source>
</evidence>
<dbReference type="InterPro" id="IPR001579">
    <property type="entry name" value="Glyco_hydro_18_chit_AS"/>
</dbReference>
<dbReference type="InParanoid" id="A0A0C2TKK4"/>
<dbReference type="STRING" id="946122.A0A0C2TKK4"/>
<dbReference type="Gene3D" id="3.20.20.80">
    <property type="entry name" value="Glycosidases"/>
    <property type="match status" value="1"/>
</dbReference>
<evidence type="ECO:0000256" key="5">
    <source>
        <dbReference type="ARBA" id="ARBA00023024"/>
    </source>
</evidence>
<evidence type="ECO:0000256" key="10">
    <source>
        <dbReference type="RuleBase" id="RU004453"/>
    </source>
</evidence>
<evidence type="ECO:0000256" key="9">
    <source>
        <dbReference type="RuleBase" id="RU000489"/>
    </source>
</evidence>
<keyword evidence="6" id="KW-0119">Carbohydrate metabolism</keyword>
<evidence type="ECO:0000256" key="8">
    <source>
        <dbReference type="ARBA" id="ARBA00023326"/>
    </source>
</evidence>
<dbReference type="HOGENOM" id="CLU_007818_1_2_1"/>
<accession>A0A0C2TKK4</accession>
<evidence type="ECO:0000256" key="1">
    <source>
        <dbReference type="ARBA" id="ARBA00000822"/>
    </source>
</evidence>
<dbReference type="OrthoDB" id="6020543at2759"/>
<name>A0A0C2TKK4_AMAMK</name>
<dbReference type="GO" id="GO:0008843">
    <property type="term" value="F:endochitinase activity"/>
    <property type="evidence" value="ECO:0007669"/>
    <property type="project" value="UniProtKB-EC"/>
</dbReference>
<keyword evidence="15" id="KW-1185">Reference proteome</keyword>
<dbReference type="PROSITE" id="PS51910">
    <property type="entry name" value="GH18_2"/>
    <property type="match status" value="1"/>
</dbReference>
<dbReference type="InterPro" id="IPR001223">
    <property type="entry name" value="Glyco_hydro18_cat"/>
</dbReference>
<dbReference type="Proteomes" id="UP000054549">
    <property type="component" value="Unassembled WGS sequence"/>
</dbReference>
<keyword evidence="4 9" id="KW-0378">Hydrolase</keyword>
<keyword evidence="12" id="KW-0732">Signal</keyword>
<evidence type="ECO:0000256" key="4">
    <source>
        <dbReference type="ARBA" id="ARBA00022801"/>
    </source>
</evidence>
<comment type="catalytic activity">
    <reaction evidence="1">
        <text>Random endo-hydrolysis of N-acetyl-beta-D-glucosaminide (1-&gt;4)-beta-linkages in chitin and chitodextrins.</text>
        <dbReference type="EC" id="3.2.1.14"/>
    </reaction>
</comment>
<evidence type="ECO:0000256" key="2">
    <source>
        <dbReference type="ARBA" id="ARBA00012729"/>
    </source>
</evidence>
<dbReference type="PANTHER" id="PTHR45708:SF49">
    <property type="entry name" value="ENDOCHITINASE"/>
    <property type="match status" value="1"/>
</dbReference>
<keyword evidence="7 9" id="KW-0326">Glycosidase</keyword>
<protein>
    <recommendedName>
        <fullName evidence="2">chitinase</fullName>
        <ecNumber evidence="2">3.2.1.14</ecNumber>
    </recommendedName>
</protein>
<evidence type="ECO:0000256" key="11">
    <source>
        <dbReference type="SAM" id="MobiDB-lite"/>
    </source>
</evidence>
<keyword evidence="5" id="KW-0146">Chitin degradation</keyword>
<dbReference type="EC" id="3.2.1.14" evidence="2"/>